<evidence type="ECO:0000256" key="6">
    <source>
        <dbReference type="ARBA" id="ARBA00023186"/>
    </source>
</evidence>
<evidence type="ECO:0000259" key="12">
    <source>
        <dbReference type="PROSITE" id="PS50059"/>
    </source>
</evidence>
<dbReference type="EC" id="5.2.1.8" evidence="3 9"/>
<dbReference type="Gene3D" id="3.30.70.1050">
    <property type="entry name" value="Trigger factor ribosome-binding domain"/>
    <property type="match status" value="1"/>
</dbReference>
<evidence type="ECO:0000256" key="9">
    <source>
        <dbReference type="HAMAP-Rule" id="MF_00303"/>
    </source>
</evidence>
<dbReference type="SUPFAM" id="SSF109998">
    <property type="entry name" value="Triger factor/SurA peptide-binding domain-like"/>
    <property type="match status" value="1"/>
</dbReference>
<feature type="domain" description="PPIase FKBP-type" evidence="12">
    <location>
        <begin position="163"/>
        <end position="248"/>
    </location>
</feature>
<dbReference type="PANTHER" id="PTHR30560">
    <property type="entry name" value="TRIGGER FACTOR CHAPERONE AND PEPTIDYL-PROLYL CIS/TRANS ISOMERASE"/>
    <property type="match status" value="1"/>
</dbReference>
<dbReference type="InterPro" id="IPR001179">
    <property type="entry name" value="PPIase_FKBP_dom"/>
</dbReference>
<name>A0ABM8EMW6_9BACT</name>
<dbReference type="Pfam" id="PF00254">
    <property type="entry name" value="FKBP_C"/>
    <property type="match status" value="1"/>
</dbReference>
<dbReference type="Pfam" id="PF05698">
    <property type="entry name" value="Trigger_C"/>
    <property type="match status" value="1"/>
</dbReference>
<dbReference type="EMBL" id="AP027151">
    <property type="protein sequence ID" value="BDV43371.1"/>
    <property type="molecule type" value="Genomic_DNA"/>
</dbReference>
<keyword evidence="5 9" id="KW-0697">Rotamase</keyword>
<accession>A0ABM8EMW6</accession>
<comment type="catalytic activity">
    <reaction evidence="1 9 10">
        <text>[protein]-peptidylproline (omega=180) = [protein]-peptidylproline (omega=0)</text>
        <dbReference type="Rhea" id="RHEA:16237"/>
        <dbReference type="Rhea" id="RHEA-COMP:10747"/>
        <dbReference type="Rhea" id="RHEA-COMP:10748"/>
        <dbReference type="ChEBI" id="CHEBI:83833"/>
        <dbReference type="ChEBI" id="CHEBI:83834"/>
        <dbReference type="EC" id="5.2.1.8"/>
    </reaction>
</comment>
<proteinExistence type="inferred from homology"/>
<dbReference type="InterPro" id="IPR036611">
    <property type="entry name" value="Trigger_fac_ribosome-bd_sf"/>
</dbReference>
<evidence type="ECO:0000256" key="4">
    <source>
        <dbReference type="ARBA" id="ARBA00016902"/>
    </source>
</evidence>
<keyword evidence="14" id="KW-1185">Reference proteome</keyword>
<evidence type="ECO:0000256" key="1">
    <source>
        <dbReference type="ARBA" id="ARBA00000971"/>
    </source>
</evidence>
<dbReference type="SUPFAM" id="SSF54534">
    <property type="entry name" value="FKBP-like"/>
    <property type="match status" value="1"/>
</dbReference>
<keyword evidence="9" id="KW-0963">Cytoplasm</keyword>
<evidence type="ECO:0000256" key="10">
    <source>
        <dbReference type="PROSITE-ProRule" id="PRU00277"/>
    </source>
</evidence>
<evidence type="ECO:0000256" key="2">
    <source>
        <dbReference type="ARBA" id="ARBA00005464"/>
    </source>
</evidence>
<dbReference type="PANTHER" id="PTHR30560:SF3">
    <property type="entry name" value="TRIGGER FACTOR-LIKE PROTEIN TIG, CHLOROPLASTIC"/>
    <property type="match status" value="1"/>
</dbReference>
<dbReference type="InterPro" id="IPR046357">
    <property type="entry name" value="PPIase_dom_sf"/>
</dbReference>
<dbReference type="SUPFAM" id="SSF102735">
    <property type="entry name" value="Trigger factor ribosome-binding domain"/>
    <property type="match status" value="1"/>
</dbReference>
<keyword evidence="9 11" id="KW-0132">Cell division</keyword>
<comment type="similarity">
    <text evidence="2 9 11">Belongs to the FKBP-type PPIase family. Tig subfamily.</text>
</comment>
<evidence type="ECO:0000256" key="8">
    <source>
        <dbReference type="ARBA" id="ARBA00029986"/>
    </source>
</evidence>
<evidence type="ECO:0000256" key="5">
    <source>
        <dbReference type="ARBA" id="ARBA00023110"/>
    </source>
</evidence>
<dbReference type="InterPro" id="IPR027304">
    <property type="entry name" value="Trigger_fact/SurA_dom_sf"/>
</dbReference>
<comment type="subcellular location">
    <subcellularLocation>
        <location evidence="9">Cytoplasm</location>
    </subcellularLocation>
    <text evidence="9">About half TF is bound to the ribosome near the polypeptide exit tunnel while the other half is free in the cytoplasm.</text>
</comment>
<evidence type="ECO:0000256" key="3">
    <source>
        <dbReference type="ARBA" id="ARBA00013194"/>
    </source>
</evidence>
<dbReference type="InterPro" id="IPR008881">
    <property type="entry name" value="Trigger_fac_ribosome-bd_bac"/>
</dbReference>
<dbReference type="HAMAP" id="MF_00303">
    <property type="entry name" value="Trigger_factor_Tig"/>
    <property type="match status" value="1"/>
</dbReference>
<keyword evidence="9 11" id="KW-0131">Cell cycle</keyword>
<dbReference type="PROSITE" id="PS50059">
    <property type="entry name" value="FKBP_PPIASE"/>
    <property type="match status" value="1"/>
</dbReference>
<dbReference type="InterPro" id="IPR005215">
    <property type="entry name" value="Trig_fac"/>
</dbReference>
<dbReference type="InterPro" id="IPR008880">
    <property type="entry name" value="Trigger_fac_C"/>
</dbReference>
<evidence type="ECO:0000313" key="13">
    <source>
        <dbReference type="EMBL" id="BDV43371.1"/>
    </source>
</evidence>
<keyword evidence="6 9" id="KW-0143">Chaperone</keyword>
<dbReference type="Proteomes" id="UP001317705">
    <property type="component" value="Chromosome"/>
</dbReference>
<sequence length="433" mass="49299">MTSTIETLSSVKKKISFEISAERVASEIDKVYEQIRKRSAIKGFRKGKAPLSFIEKHYSSVMEGDVLKNLFDETYFKALADHKIFPVSHPVIESDDVKRGESLKYSATVEVMPEIEVKDYLGLEVKKELFVVDDSVVEKRLDEMRENMAQVVPAGEGAQVEQGQYVIIDFTGYVDDKPFEGGNAESYQLEIGSGRFIPGFEEQIVGMKCGEQKTITVPFPEDYWNKDLAGKDARFDVTVREIKVKELPELDDEFAAQFGEFASLADLREKIGEVYEKQELSRIRADLQDRIVKAIIEKNEIEVPTTFVDKQLELMLSNTKNRLAGQRLTLEMMGMDDDKFKVQYRDVAESQVKGSLLLEAVAKKEAVKVEQADIEKKLLEIAQESGQDIARMKEYYEQNRSAKENLEAHLAEEKVMEYLLQNAVVTEVPKDQL</sequence>
<gene>
    <name evidence="9 13" type="primary">tig</name>
    <name evidence="13" type="ORF">GURASL_22940</name>
</gene>
<protein>
    <recommendedName>
        <fullName evidence="4 9">Trigger factor</fullName>
        <shortName evidence="9">TF</shortName>
        <ecNumber evidence="3 9">5.2.1.8</ecNumber>
    </recommendedName>
    <alternativeName>
        <fullName evidence="8 9">PPIase</fullName>
    </alternativeName>
</protein>
<evidence type="ECO:0000313" key="14">
    <source>
        <dbReference type="Proteomes" id="UP001317705"/>
    </source>
</evidence>
<comment type="function">
    <text evidence="9">Involved in protein export. Acts as a chaperone by maintaining the newly synthesized protein in an open conformation. Functions as a peptidyl-prolyl cis-trans isomerase.</text>
</comment>
<dbReference type="Gene3D" id="1.10.3120.10">
    <property type="entry name" value="Trigger factor, C-terminal domain"/>
    <property type="match status" value="1"/>
</dbReference>
<dbReference type="PIRSF" id="PIRSF003095">
    <property type="entry name" value="Trigger_factor"/>
    <property type="match status" value="1"/>
</dbReference>
<dbReference type="Gene3D" id="3.10.50.40">
    <property type="match status" value="1"/>
</dbReference>
<organism evidence="13 14">
    <name type="scientific">Geotalea uraniireducens</name>
    <dbReference type="NCBI Taxonomy" id="351604"/>
    <lineage>
        <taxon>Bacteria</taxon>
        <taxon>Pseudomonadati</taxon>
        <taxon>Thermodesulfobacteriota</taxon>
        <taxon>Desulfuromonadia</taxon>
        <taxon>Geobacterales</taxon>
        <taxon>Geobacteraceae</taxon>
        <taxon>Geotalea</taxon>
    </lineage>
</organism>
<dbReference type="NCBIfam" id="TIGR00115">
    <property type="entry name" value="tig"/>
    <property type="match status" value="1"/>
</dbReference>
<reference evidence="13 14" key="1">
    <citation type="submission" date="2022-12" db="EMBL/GenBank/DDBJ databases">
        <title>Polyphasic characterization of Geotalea uranireducens NIT-SL11 newly isolated from a complex of sewage sludge and microbially reduced graphene oxide.</title>
        <authorList>
            <person name="Xie L."/>
            <person name="Yoshida N."/>
            <person name="Meng L."/>
        </authorList>
    </citation>
    <scope>NUCLEOTIDE SEQUENCE [LARGE SCALE GENOMIC DNA]</scope>
    <source>
        <strain evidence="13 14">NIT-SL11</strain>
    </source>
</reference>
<comment type="domain">
    <text evidence="9">Consists of 3 domains; the N-terminus binds the ribosome, the middle domain has PPIase activity, while the C-terminus has intrinsic chaperone activity on its own.</text>
</comment>
<dbReference type="InterPro" id="IPR037041">
    <property type="entry name" value="Trigger_fac_C_sf"/>
</dbReference>
<dbReference type="RefSeq" id="WP_281999471.1">
    <property type="nucleotide sequence ID" value="NZ_AP027151.1"/>
</dbReference>
<keyword evidence="7 9" id="KW-0413">Isomerase</keyword>
<dbReference type="Pfam" id="PF05697">
    <property type="entry name" value="Trigger_N"/>
    <property type="match status" value="1"/>
</dbReference>
<evidence type="ECO:0000256" key="7">
    <source>
        <dbReference type="ARBA" id="ARBA00023235"/>
    </source>
</evidence>
<evidence type="ECO:0000256" key="11">
    <source>
        <dbReference type="RuleBase" id="RU003914"/>
    </source>
</evidence>